<dbReference type="RefSeq" id="WP_311557995.1">
    <property type="nucleotide sequence ID" value="NZ_JAVREJ010000013.1"/>
</dbReference>
<dbReference type="Proteomes" id="UP001183202">
    <property type="component" value="Unassembled WGS sequence"/>
</dbReference>
<comment type="caution">
    <text evidence="1">The sequence shown here is derived from an EMBL/GenBank/DDBJ whole genome shotgun (WGS) entry which is preliminary data.</text>
</comment>
<keyword evidence="2" id="KW-1185">Reference proteome</keyword>
<reference evidence="2" key="1">
    <citation type="submission" date="2023-07" db="EMBL/GenBank/DDBJ databases">
        <title>30 novel species of actinomycetes from the DSMZ collection.</title>
        <authorList>
            <person name="Nouioui I."/>
        </authorList>
    </citation>
    <scope>NUCLEOTIDE SEQUENCE [LARGE SCALE GENOMIC DNA]</scope>
    <source>
        <strain evidence="2">DSM 45834</strain>
    </source>
</reference>
<name>A0ABU2NCD0_9PSEU</name>
<accession>A0ABU2NCD0</accession>
<sequence length="72" mass="7628">MGVATIEGYEIGNAVEAAIRFVAEQPGGARRILLEHHRRDDGQCAGCLTVPVSWPCVVGVIATKALPLESAR</sequence>
<protein>
    <submittedName>
        <fullName evidence="1">Uncharacterized protein</fullName>
    </submittedName>
</protein>
<organism evidence="1 2">
    <name type="scientific">Pseudonocardia charpentierae</name>
    <dbReference type="NCBI Taxonomy" id="3075545"/>
    <lineage>
        <taxon>Bacteria</taxon>
        <taxon>Bacillati</taxon>
        <taxon>Actinomycetota</taxon>
        <taxon>Actinomycetes</taxon>
        <taxon>Pseudonocardiales</taxon>
        <taxon>Pseudonocardiaceae</taxon>
        <taxon>Pseudonocardia</taxon>
    </lineage>
</organism>
<proteinExistence type="predicted"/>
<dbReference type="EMBL" id="JAVREJ010000013">
    <property type="protein sequence ID" value="MDT0351605.1"/>
    <property type="molecule type" value="Genomic_DNA"/>
</dbReference>
<evidence type="ECO:0000313" key="1">
    <source>
        <dbReference type="EMBL" id="MDT0351605.1"/>
    </source>
</evidence>
<gene>
    <name evidence="1" type="ORF">RM445_18915</name>
</gene>
<evidence type="ECO:0000313" key="2">
    <source>
        <dbReference type="Proteomes" id="UP001183202"/>
    </source>
</evidence>